<reference evidence="2" key="1">
    <citation type="submission" date="2018-10" db="EMBL/GenBank/DDBJ databases">
        <title>Effector identification in a new, highly contiguous assembly of the strawberry crown rot pathogen Phytophthora cactorum.</title>
        <authorList>
            <person name="Armitage A.D."/>
            <person name="Nellist C.F."/>
            <person name="Bates H."/>
            <person name="Vickerstaff R.J."/>
            <person name="Harrison R.J."/>
        </authorList>
    </citation>
    <scope>NUCLEOTIDE SEQUENCE</scope>
    <source>
        <strain evidence="1">15-7</strain>
        <strain evidence="2">4040</strain>
        <strain evidence="3">P415</strain>
        <strain evidence="4">P421</strain>
    </source>
</reference>
<accession>A0A8T1EBK2</accession>
<dbReference type="EMBL" id="RCML01000041">
    <property type="protein sequence ID" value="KAG2996042.1"/>
    <property type="molecule type" value="Genomic_DNA"/>
</dbReference>
<dbReference type="Proteomes" id="UP000735874">
    <property type="component" value="Unassembled WGS sequence"/>
</dbReference>
<dbReference type="EMBL" id="RCMG01000009">
    <property type="protein sequence ID" value="KAG2868608.1"/>
    <property type="molecule type" value="Genomic_DNA"/>
</dbReference>
<dbReference type="EMBL" id="RCMV01000081">
    <property type="protein sequence ID" value="KAG3225522.1"/>
    <property type="molecule type" value="Genomic_DNA"/>
</dbReference>
<comment type="caution">
    <text evidence="2">The sequence shown here is derived from an EMBL/GenBank/DDBJ whole genome shotgun (WGS) entry which is preliminary data.</text>
</comment>
<proteinExistence type="predicted"/>
<organism evidence="2 5">
    <name type="scientific">Phytophthora cactorum</name>
    <dbReference type="NCBI Taxonomy" id="29920"/>
    <lineage>
        <taxon>Eukaryota</taxon>
        <taxon>Sar</taxon>
        <taxon>Stramenopiles</taxon>
        <taxon>Oomycota</taxon>
        <taxon>Peronosporomycetes</taxon>
        <taxon>Peronosporales</taxon>
        <taxon>Peronosporaceae</taxon>
        <taxon>Phytophthora</taxon>
    </lineage>
</organism>
<dbReference type="Proteomes" id="UP000697107">
    <property type="component" value="Unassembled WGS sequence"/>
</dbReference>
<evidence type="ECO:0000313" key="1">
    <source>
        <dbReference type="EMBL" id="KAG2868608.1"/>
    </source>
</evidence>
<evidence type="ECO:0000313" key="4">
    <source>
        <dbReference type="EMBL" id="KAG3225522.1"/>
    </source>
</evidence>
<sequence>MRTQRSLECKWSIIQHNVAKFIGALAVVRDLNKLGSVV</sequence>
<name>A0A8T1EBK2_9STRA</name>
<gene>
    <name evidence="1" type="ORF">PC113_g867</name>
    <name evidence="2" type="ORF">PC117_g5859</name>
    <name evidence="3" type="ORF">PC118_g2688</name>
    <name evidence="4" type="ORF">PC129_g3852</name>
</gene>
<dbReference type="AlphaFoldDB" id="A0A8T1EBK2"/>
<protein>
    <submittedName>
        <fullName evidence="2">Uncharacterized protein</fullName>
    </submittedName>
</protein>
<evidence type="ECO:0000313" key="2">
    <source>
        <dbReference type="EMBL" id="KAG2948646.1"/>
    </source>
</evidence>
<evidence type="ECO:0000313" key="5">
    <source>
        <dbReference type="Proteomes" id="UP000736787"/>
    </source>
</evidence>
<dbReference type="Proteomes" id="UP000760860">
    <property type="component" value="Unassembled WGS sequence"/>
</dbReference>
<dbReference type="EMBL" id="RCMK01000106">
    <property type="protein sequence ID" value="KAG2948646.1"/>
    <property type="molecule type" value="Genomic_DNA"/>
</dbReference>
<dbReference type="Proteomes" id="UP000736787">
    <property type="component" value="Unassembled WGS sequence"/>
</dbReference>
<evidence type="ECO:0000313" key="3">
    <source>
        <dbReference type="EMBL" id="KAG2996042.1"/>
    </source>
</evidence>